<feature type="compositionally biased region" description="Basic and acidic residues" evidence="1">
    <location>
        <begin position="52"/>
        <end position="61"/>
    </location>
</feature>
<gene>
    <name evidence="3" type="ORF">K489DRAFT_357730</name>
</gene>
<feature type="compositionally biased region" description="Polar residues" evidence="1">
    <location>
        <begin position="30"/>
        <end position="39"/>
    </location>
</feature>
<reference evidence="3" key="3">
    <citation type="submission" date="2025-08" db="UniProtKB">
        <authorList>
            <consortium name="RefSeq"/>
        </authorList>
    </citation>
    <scope>IDENTIFICATION</scope>
    <source>
        <strain evidence="3">CBS 342.82</strain>
    </source>
</reference>
<dbReference type="GO" id="GO:0005634">
    <property type="term" value="C:nucleus"/>
    <property type="evidence" value="ECO:0007669"/>
    <property type="project" value="TreeGrafter"/>
</dbReference>
<dbReference type="AlphaFoldDB" id="A0A6J3M207"/>
<dbReference type="PANTHER" id="PTHR13621">
    <property type="entry name" value="PROLINE-RICH PROTEIN PRCC"/>
    <property type="match status" value="1"/>
</dbReference>
<feature type="compositionally biased region" description="Acidic residues" evidence="1">
    <location>
        <begin position="113"/>
        <end position="125"/>
    </location>
</feature>
<reference evidence="3" key="1">
    <citation type="submission" date="2020-01" db="EMBL/GenBank/DDBJ databases">
        <authorList>
            <consortium name="DOE Joint Genome Institute"/>
            <person name="Haridas S."/>
            <person name="Albert R."/>
            <person name="Binder M."/>
            <person name="Bloem J."/>
            <person name="Labutti K."/>
            <person name="Salamov A."/>
            <person name="Andreopoulos B."/>
            <person name="Baker S.E."/>
            <person name="Barry K."/>
            <person name="Bills G."/>
            <person name="Bluhm B.H."/>
            <person name="Cannon C."/>
            <person name="Castanera R."/>
            <person name="Culley D.E."/>
            <person name="Daum C."/>
            <person name="Ezra D."/>
            <person name="Gonzalez J.B."/>
            <person name="Henrissat B."/>
            <person name="Kuo A."/>
            <person name="Liang C."/>
            <person name="Lipzen A."/>
            <person name="Lutzoni F."/>
            <person name="Magnuson J."/>
            <person name="Mondo S."/>
            <person name="Nolan M."/>
            <person name="Ohm R."/>
            <person name="Pangilinan J."/>
            <person name="Park H.-J."/>
            <person name="Ramirez L."/>
            <person name="Alfaro M."/>
            <person name="Sun H."/>
            <person name="Tritt A."/>
            <person name="Yoshinaga Y."/>
            <person name="Zwiers L.-H."/>
            <person name="Turgeon B.G."/>
            <person name="Goodwin S.B."/>
            <person name="Spatafora J.W."/>
            <person name="Crous P.W."/>
            <person name="Grigoriev I.V."/>
        </authorList>
    </citation>
    <scope>NUCLEOTIDE SEQUENCE</scope>
    <source>
        <strain evidence="3">CBS 342.82</strain>
    </source>
</reference>
<proteinExistence type="predicted"/>
<dbReference type="InterPro" id="IPR018800">
    <property type="entry name" value="PRCC"/>
</dbReference>
<evidence type="ECO:0000313" key="3">
    <source>
        <dbReference type="RefSeq" id="XP_033458974.1"/>
    </source>
</evidence>
<dbReference type="Proteomes" id="UP000504637">
    <property type="component" value="Unplaced"/>
</dbReference>
<feature type="region of interest" description="Disordered" evidence="1">
    <location>
        <begin position="1"/>
        <end position="125"/>
    </location>
</feature>
<protein>
    <recommendedName>
        <fullName evidence="4">Mitotic checkpoint regulator, MAD2B-interacting-domain-containing protein</fullName>
    </recommendedName>
</protein>
<name>A0A6J3M207_9PEZI</name>
<dbReference type="PANTHER" id="PTHR13621:SF2">
    <property type="entry name" value="PROLINE-RICH PROTEIN PRCC"/>
    <property type="match status" value="1"/>
</dbReference>
<dbReference type="GeneID" id="54360365"/>
<dbReference type="Pfam" id="PF10253">
    <property type="entry name" value="PRCC"/>
    <property type="match status" value="1"/>
</dbReference>
<dbReference type="OrthoDB" id="2555634at2759"/>
<keyword evidence="2" id="KW-1185">Reference proteome</keyword>
<evidence type="ECO:0000313" key="2">
    <source>
        <dbReference type="Proteomes" id="UP000504637"/>
    </source>
</evidence>
<organism evidence="3">
    <name type="scientific">Dissoconium aciculare CBS 342.82</name>
    <dbReference type="NCBI Taxonomy" id="1314786"/>
    <lineage>
        <taxon>Eukaryota</taxon>
        <taxon>Fungi</taxon>
        <taxon>Dikarya</taxon>
        <taxon>Ascomycota</taxon>
        <taxon>Pezizomycotina</taxon>
        <taxon>Dothideomycetes</taxon>
        <taxon>Dothideomycetidae</taxon>
        <taxon>Mycosphaerellales</taxon>
        <taxon>Dissoconiaceae</taxon>
        <taxon>Dissoconium</taxon>
    </lineage>
</organism>
<reference evidence="3" key="2">
    <citation type="submission" date="2020-04" db="EMBL/GenBank/DDBJ databases">
        <authorList>
            <consortium name="NCBI Genome Project"/>
        </authorList>
    </citation>
    <scope>NUCLEOTIDE SEQUENCE</scope>
    <source>
        <strain evidence="3">CBS 342.82</strain>
    </source>
</reference>
<sequence>MALVNYSDSESDTEAPPTVAAPKIKAAGSSKPSFQTTQAGKIRVDLPSVKPEAGENHDGPPTKRARTGGAFSGFNSLLPPPKKASTSVPKKVISFKTSSEAAFSRAPQATRDEGEDFDFGADANDEVSNEVPVEVKLVGKNTMFVPPSVKNRQKNSIVQPKPKSKPNVGGTSSTEATKTHEVVAAESVVQPVARPKAKQSLFSFQPEQEEVAEIAQHSSTYEPLLGSSIDEVDAPTLSNTVKSSASTSVPSNPVSSNSLSAVVADMDLTPAQRRQLFGRNYKDNANTNVTNFNIDSEYANNEVMRQAGEVVQHRAIKTIAPGKHSLQQLVNNARTQKDAIEDAWAEGRKNRAEGGSKYGWGSG</sequence>
<evidence type="ECO:0000256" key="1">
    <source>
        <dbReference type="SAM" id="MobiDB-lite"/>
    </source>
</evidence>
<accession>A0A6J3M207</accession>
<dbReference type="RefSeq" id="XP_033458974.1">
    <property type="nucleotide sequence ID" value="XM_033602565.1"/>
</dbReference>
<feature type="region of interest" description="Disordered" evidence="1">
    <location>
        <begin position="145"/>
        <end position="182"/>
    </location>
</feature>
<evidence type="ECO:0008006" key="4">
    <source>
        <dbReference type="Google" id="ProtNLM"/>
    </source>
</evidence>